<accession>A0A8B2NX66</accession>
<reference evidence="1 2" key="1">
    <citation type="submission" date="2018-05" db="EMBL/GenBank/DDBJ databases">
        <title>Acuticoccus sediminis sp. nov., isolated from deep-sea sediment of Indian Ocean.</title>
        <authorList>
            <person name="Liu X."/>
            <person name="Lai Q."/>
            <person name="Du Y."/>
            <person name="Sun F."/>
            <person name="Zhang X."/>
            <person name="Wang S."/>
            <person name="Shao Z."/>
        </authorList>
    </citation>
    <scope>NUCLEOTIDE SEQUENCE [LARGE SCALE GENOMIC DNA]</scope>
    <source>
        <strain evidence="1 2">PTG4-2</strain>
    </source>
</reference>
<dbReference type="AlphaFoldDB" id="A0A8B2NX66"/>
<dbReference type="OrthoDB" id="4760845at2"/>
<protein>
    <submittedName>
        <fullName evidence="1">Uncharacterized protein</fullName>
    </submittedName>
</protein>
<name>A0A8B2NX66_9HYPH</name>
<comment type="caution">
    <text evidence="1">The sequence shown here is derived from an EMBL/GenBank/DDBJ whole genome shotgun (WGS) entry which is preliminary data.</text>
</comment>
<evidence type="ECO:0000313" key="1">
    <source>
        <dbReference type="EMBL" id="RAI03963.1"/>
    </source>
</evidence>
<keyword evidence="2" id="KW-1185">Reference proteome</keyword>
<proteinExistence type="predicted"/>
<dbReference type="EMBL" id="QHHQ01000001">
    <property type="protein sequence ID" value="RAI03963.1"/>
    <property type="molecule type" value="Genomic_DNA"/>
</dbReference>
<gene>
    <name evidence="1" type="ORF">DLJ53_05710</name>
</gene>
<sequence length="212" mass="21965">MTAISLTAVSTTAMAGDDAWTSAAIADALTAAPPSVTHDATIFGWSDGGKLTLARYGSGPYTCIASGAFSLRLGKPALPYPDPMCLDQNAWAFLSAIWSGKAKDGGTLPTAPGLVWMLAGMNVSKTAVDVGAATFVATSGTQSNQAGGDVVQMSPHVMVMPLPLNEGAAELTTSYSLEDPIRPWIMAAGLPHEHLMVHFTDKNTQALMNPGE</sequence>
<evidence type="ECO:0000313" key="2">
    <source>
        <dbReference type="Proteomes" id="UP000249590"/>
    </source>
</evidence>
<dbReference type="Proteomes" id="UP000249590">
    <property type="component" value="Unassembled WGS sequence"/>
</dbReference>
<organism evidence="1 2">
    <name type="scientific">Acuticoccus sediminis</name>
    <dbReference type="NCBI Taxonomy" id="2184697"/>
    <lineage>
        <taxon>Bacteria</taxon>
        <taxon>Pseudomonadati</taxon>
        <taxon>Pseudomonadota</taxon>
        <taxon>Alphaproteobacteria</taxon>
        <taxon>Hyphomicrobiales</taxon>
        <taxon>Amorphaceae</taxon>
        <taxon>Acuticoccus</taxon>
    </lineage>
</organism>